<dbReference type="AlphaFoldDB" id="A0AAV4ZZ80"/>
<reference evidence="4" key="1">
    <citation type="submission" date="2021-10" db="EMBL/GenBank/DDBJ databases">
        <title>De novo Genome Assembly of Clathrus columnatus (Basidiomycota, Fungi) Using Illumina and Nanopore Sequence Data.</title>
        <authorList>
            <person name="Ogiso-Tanaka E."/>
            <person name="Itagaki H."/>
            <person name="Hosoya T."/>
            <person name="Hosaka K."/>
        </authorList>
    </citation>
    <scope>NUCLEOTIDE SEQUENCE</scope>
    <source>
        <strain evidence="4">MO-923</strain>
    </source>
</reference>
<dbReference type="InterPro" id="IPR011990">
    <property type="entry name" value="TPR-like_helical_dom_sf"/>
</dbReference>
<protein>
    <submittedName>
        <fullName evidence="4">Uncharacterized protein</fullName>
    </submittedName>
</protein>
<keyword evidence="2" id="KW-0802">TPR repeat</keyword>
<evidence type="ECO:0000313" key="4">
    <source>
        <dbReference type="EMBL" id="GJJ06056.1"/>
    </source>
</evidence>
<evidence type="ECO:0000256" key="3">
    <source>
        <dbReference type="SAM" id="MobiDB-lite"/>
    </source>
</evidence>
<feature type="region of interest" description="Disordered" evidence="3">
    <location>
        <begin position="583"/>
        <end position="633"/>
    </location>
</feature>
<organism evidence="4 5">
    <name type="scientific">Clathrus columnatus</name>
    <dbReference type="NCBI Taxonomy" id="1419009"/>
    <lineage>
        <taxon>Eukaryota</taxon>
        <taxon>Fungi</taxon>
        <taxon>Dikarya</taxon>
        <taxon>Basidiomycota</taxon>
        <taxon>Agaricomycotina</taxon>
        <taxon>Agaricomycetes</taxon>
        <taxon>Phallomycetidae</taxon>
        <taxon>Phallales</taxon>
        <taxon>Clathraceae</taxon>
        <taxon>Clathrus</taxon>
    </lineage>
</organism>
<dbReference type="EMBL" id="BPWL01000001">
    <property type="protein sequence ID" value="GJJ06056.1"/>
    <property type="molecule type" value="Genomic_DNA"/>
</dbReference>
<dbReference type="GO" id="GO:0031415">
    <property type="term" value="C:NatA complex"/>
    <property type="evidence" value="ECO:0007669"/>
    <property type="project" value="TreeGrafter"/>
</dbReference>
<keyword evidence="1" id="KW-0677">Repeat</keyword>
<keyword evidence="5" id="KW-1185">Reference proteome</keyword>
<evidence type="ECO:0000256" key="1">
    <source>
        <dbReference type="ARBA" id="ARBA00022737"/>
    </source>
</evidence>
<dbReference type="InterPro" id="IPR021183">
    <property type="entry name" value="NatA_aux_su"/>
</dbReference>
<dbReference type="PIRSF" id="PIRSF000422">
    <property type="entry name" value="N-terminal-AcTrfase-A_aux_su"/>
    <property type="match status" value="1"/>
</dbReference>
<proteinExistence type="predicted"/>
<dbReference type="SUPFAM" id="SSF48452">
    <property type="entry name" value="TPR-like"/>
    <property type="match status" value="1"/>
</dbReference>
<name>A0AAV4ZZ80_9AGAM</name>
<dbReference type="PANTHER" id="PTHR22767:SF2">
    <property type="entry name" value="N(ALPHA)-ACETYLTRANSFERASE 15_16, ISOFORM A"/>
    <property type="match status" value="1"/>
</dbReference>
<feature type="compositionally biased region" description="Basic and acidic residues" evidence="3">
    <location>
        <begin position="615"/>
        <end position="631"/>
    </location>
</feature>
<evidence type="ECO:0000256" key="2">
    <source>
        <dbReference type="ARBA" id="ARBA00022803"/>
    </source>
</evidence>
<accession>A0AAV4ZZ80</accession>
<dbReference type="Proteomes" id="UP001050691">
    <property type="component" value="Unassembled WGS sequence"/>
</dbReference>
<sequence length="840" mass="95902">MASKQQRKPLPLKEQALFKELLALYESRTLKRALKTADQILKKIPDHGDIALAETMCMKGLVLTHMNRKEEGMDLVKKGLVYDMQSHICWHVLGIIKKADKNWDEALKAYMQAVRCDKENMNLLRDAAQLQVHLGIYDGFQDTRWQILKLRPNLRQNWIAYALACHLNSNLVEAKNTLRTYFGTLLNIPDYDVEHSEVLLYYLRILEELGEYSDALAQLDLYVTGRSIVDKVAIAEIRARLLSKLNSMDDALQAWRALIDQNPDCHRYYTELFKLQGIDINSPTTENYQTVVSFLQELTARLPRIMTPRRLLLAIMPGRFLSLPILTVLIGGKLHRENRLYIRPLYVCEEKRALIEQIVESLREDIEKGRDVAALHHSCGPYSSTSPFPDPERSLSLLERAIEHTPTLPELYMGKAKILKIAGDPFNAARAMEEARRLDGQDRYLNWKAAKYLMRAGNLEEATRLLGIFTKKDAQSPGADLEDMQCFSYMLAEGDAHFQAGRLGLALRRFKALQMTFDDIENDQFDFHNYSLRKSTINTYLDLMSFEKRLRDRPTYTKAAIASSKIYVRLYDDSSLSRRMEEKISEADKKAKKKAKKAAQRGNEENKRSTTNTTLKEEDIPEPPKYDDPEGLKLLTTKDPLGDAMKWLKPLQALKTRSIEAWFMIYDVTIRKQKLVQALQALITAWHLDQSSAELHVRIVDYHIRIRALPAQDTPTVALLAATDISIPPEVSLETYNNEFIQKSLSSAKAILAGARVSQLLGSPLDIVEGGVFELLSGNILVDVDTVREGLHFLSNIGSSRKEEFRERAKEKFPLAVFFGTAEEIRIAEESLTQYMGTET</sequence>
<dbReference type="Gene3D" id="1.25.40.1040">
    <property type="match status" value="1"/>
</dbReference>
<dbReference type="PANTHER" id="PTHR22767">
    <property type="entry name" value="N-TERMINAL ACETYLTRANSFERASE-RELATED"/>
    <property type="match status" value="1"/>
</dbReference>
<dbReference type="Pfam" id="PF12569">
    <property type="entry name" value="NatA_aux_su"/>
    <property type="match status" value="1"/>
</dbReference>
<dbReference type="InterPro" id="IPR019734">
    <property type="entry name" value="TPR_rpt"/>
</dbReference>
<dbReference type="SMART" id="SM00028">
    <property type="entry name" value="TPR"/>
    <property type="match status" value="4"/>
</dbReference>
<comment type="caution">
    <text evidence="4">The sequence shown here is derived from an EMBL/GenBank/DDBJ whole genome shotgun (WGS) entry which is preliminary data.</text>
</comment>
<dbReference type="Gene3D" id="1.25.40.1010">
    <property type="match status" value="1"/>
</dbReference>
<gene>
    <name evidence="4" type="ORF">Clacol_000244</name>
</gene>
<evidence type="ECO:0000313" key="5">
    <source>
        <dbReference type="Proteomes" id="UP001050691"/>
    </source>
</evidence>
<feature type="compositionally biased region" description="Basic residues" evidence="3">
    <location>
        <begin position="590"/>
        <end position="599"/>
    </location>
</feature>